<name>A0A455T6B0_9CHLR</name>
<evidence type="ECO:0000313" key="1">
    <source>
        <dbReference type="EMBL" id="BBH94971.1"/>
    </source>
</evidence>
<gene>
    <name evidence="1" type="ORF">KTA_31700</name>
</gene>
<dbReference type="AlphaFoldDB" id="A0A455T6B0"/>
<reference evidence="1" key="1">
    <citation type="submission" date="2018-12" db="EMBL/GenBank/DDBJ databases">
        <title>Novel natural products biosynthetic potential of the class Ktedonobacteria.</title>
        <authorList>
            <person name="Zheng Y."/>
            <person name="Saitou A."/>
            <person name="Wang C.M."/>
            <person name="Toyoda A."/>
            <person name="Minakuchi Y."/>
            <person name="Sekiguchi Y."/>
            <person name="Ueda K."/>
            <person name="Takano H."/>
            <person name="Sakai Y."/>
            <person name="Yokota A."/>
            <person name="Yabe S."/>
        </authorList>
    </citation>
    <scope>NUCLEOTIDE SEQUENCE</scope>
    <source>
        <strain evidence="1">A3-2</strain>
    </source>
</reference>
<dbReference type="EMBL" id="AP019377">
    <property type="protein sequence ID" value="BBH94971.1"/>
    <property type="molecule type" value="Genomic_DNA"/>
</dbReference>
<protein>
    <submittedName>
        <fullName evidence="1">Uncharacterized protein</fullName>
    </submittedName>
</protein>
<organism evidence="1">
    <name type="scientific">Thermogemmatispora argillosa</name>
    <dbReference type="NCBI Taxonomy" id="2045280"/>
    <lineage>
        <taxon>Bacteria</taxon>
        <taxon>Bacillati</taxon>
        <taxon>Chloroflexota</taxon>
        <taxon>Ktedonobacteria</taxon>
        <taxon>Thermogemmatisporales</taxon>
        <taxon>Thermogemmatisporaceae</taxon>
        <taxon>Thermogemmatispora</taxon>
    </lineage>
</organism>
<proteinExistence type="predicted"/>
<sequence length="327" mass="36458">MSIYGRFACMDCKIHLSLGKAIYRTPRVPDNRILYFHLGGQNQPINTQSIDNAALWKLLADHAGHRLRALVEDSTDYDLLITDSEARRIGGDSNHDIPFEDYLQDWPGLLPPSSAPLPSLSPSHELLRLPHPSFLAFERTLLRASLQLSSQPQGLITLLVPCPLPASSWLSRFLQRRQPASLDRYRHLSLRILHEAHLPLYEGPLATPSPSSPSPAPSLPPTPSSYAHLFCHHCHVMLFLGSASLDDTGRPLFFLRGHTPPLPNHHQQPLSRALWKLLADHAEHELSVLVSDDPRYAHTLAEAGTCEIGSDGPSDLSFEDYLHNWPG</sequence>
<accession>A0A455T6B0</accession>